<evidence type="ECO:0000313" key="1">
    <source>
        <dbReference type="EMBL" id="KMS60034.1"/>
    </source>
</evidence>
<dbReference type="PATRIC" id="fig|1114963.3.peg.894"/>
<dbReference type="EMBL" id="JACU01000002">
    <property type="protein sequence ID" value="KMS60034.1"/>
    <property type="molecule type" value="Genomic_DNA"/>
</dbReference>
<sequence length="30" mass="3439">MISPTDNQLIYAVGITSNATRQIVRFNRQM</sequence>
<dbReference type="AlphaFoldDB" id="A0A0J7Y7Y5"/>
<evidence type="ECO:0000313" key="2">
    <source>
        <dbReference type="Proteomes" id="UP000052268"/>
    </source>
</evidence>
<keyword evidence="2" id="KW-1185">Reference proteome</keyword>
<gene>
    <name evidence="1" type="ORF">V474_09945</name>
</gene>
<dbReference type="Proteomes" id="UP000052268">
    <property type="component" value="Unassembled WGS sequence"/>
</dbReference>
<protein>
    <submittedName>
        <fullName evidence="1">Uncharacterized protein</fullName>
    </submittedName>
</protein>
<reference evidence="1 2" key="1">
    <citation type="journal article" date="2015" name="G3 (Bethesda)">
        <title>Insights into Ongoing Evolution of the Hexachlorocyclohexane Catabolic Pathway from Comparative Genomics of Ten Sphingomonadaceae Strains.</title>
        <authorList>
            <person name="Pearce S.L."/>
            <person name="Oakeshott J.G."/>
            <person name="Pandey G."/>
        </authorList>
    </citation>
    <scope>NUCLEOTIDE SEQUENCE [LARGE SCALE GENOMIC DNA]</scope>
    <source>
        <strain evidence="1 2">LL02</strain>
    </source>
</reference>
<proteinExistence type="predicted"/>
<comment type="caution">
    <text evidence="1">The sequence shown here is derived from an EMBL/GenBank/DDBJ whole genome shotgun (WGS) entry which is preliminary data.</text>
</comment>
<organism evidence="1 2">
    <name type="scientific">Novosphingobium barchaimii LL02</name>
    <dbReference type="NCBI Taxonomy" id="1114963"/>
    <lineage>
        <taxon>Bacteria</taxon>
        <taxon>Pseudomonadati</taxon>
        <taxon>Pseudomonadota</taxon>
        <taxon>Alphaproteobacteria</taxon>
        <taxon>Sphingomonadales</taxon>
        <taxon>Sphingomonadaceae</taxon>
        <taxon>Novosphingobium</taxon>
    </lineage>
</organism>
<accession>A0A0J7Y7Y5</accession>
<name>A0A0J7Y7Y5_9SPHN</name>